<evidence type="ECO:0000256" key="2">
    <source>
        <dbReference type="ARBA" id="ARBA00022741"/>
    </source>
</evidence>
<organism evidence="5 6">
    <name type="scientific">Rhizomicrobium electricum</name>
    <dbReference type="NCBI Taxonomy" id="480070"/>
    <lineage>
        <taxon>Bacteria</taxon>
        <taxon>Pseudomonadati</taxon>
        <taxon>Pseudomonadota</taxon>
        <taxon>Alphaproteobacteria</taxon>
        <taxon>Micropepsales</taxon>
        <taxon>Micropepsaceae</taxon>
        <taxon>Rhizomicrobium</taxon>
    </lineage>
</organism>
<keyword evidence="6" id="KW-1185">Reference proteome</keyword>
<dbReference type="InterPro" id="IPR017911">
    <property type="entry name" value="MacB-like_ATP-bd"/>
</dbReference>
<gene>
    <name evidence="5" type="ORF">GCM10008942_18380</name>
</gene>
<dbReference type="Proteomes" id="UP001499951">
    <property type="component" value="Unassembled WGS sequence"/>
</dbReference>
<dbReference type="GO" id="GO:0005524">
    <property type="term" value="F:ATP binding"/>
    <property type="evidence" value="ECO:0007669"/>
    <property type="project" value="UniProtKB-KW"/>
</dbReference>
<keyword evidence="3 5" id="KW-0067">ATP-binding</keyword>
<dbReference type="PANTHER" id="PTHR24220">
    <property type="entry name" value="IMPORT ATP-BINDING PROTEIN"/>
    <property type="match status" value="1"/>
</dbReference>
<dbReference type="InterPro" id="IPR015854">
    <property type="entry name" value="ABC_transpr_LolD-like"/>
</dbReference>
<protein>
    <submittedName>
        <fullName evidence="5">ABC transporter ATP-binding protein</fullName>
    </submittedName>
</protein>
<dbReference type="RefSeq" id="WP_208393619.1">
    <property type="nucleotide sequence ID" value="NZ_BAAADD010000004.1"/>
</dbReference>
<dbReference type="PANTHER" id="PTHR24220:SF86">
    <property type="entry name" value="ABC TRANSPORTER ABCH.1"/>
    <property type="match status" value="1"/>
</dbReference>
<dbReference type="PROSITE" id="PS00211">
    <property type="entry name" value="ABC_TRANSPORTER_1"/>
    <property type="match status" value="1"/>
</dbReference>
<dbReference type="SMART" id="SM00382">
    <property type="entry name" value="AAA"/>
    <property type="match status" value="1"/>
</dbReference>
<dbReference type="CDD" id="cd03255">
    <property type="entry name" value="ABC_MJ0796_LolCDE_FtsE"/>
    <property type="match status" value="1"/>
</dbReference>
<dbReference type="PROSITE" id="PS50893">
    <property type="entry name" value="ABC_TRANSPORTER_2"/>
    <property type="match status" value="1"/>
</dbReference>
<evidence type="ECO:0000256" key="1">
    <source>
        <dbReference type="ARBA" id="ARBA00022448"/>
    </source>
</evidence>
<dbReference type="InterPro" id="IPR003593">
    <property type="entry name" value="AAA+_ATPase"/>
</dbReference>
<dbReference type="InterPro" id="IPR017871">
    <property type="entry name" value="ABC_transporter-like_CS"/>
</dbReference>
<dbReference type="Gene3D" id="3.40.50.300">
    <property type="entry name" value="P-loop containing nucleotide triphosphate hydrolases"/>
    <property type="match status" value="1"/>
</dbReference>
<evidence type="ECO:0000313" key="5">
    <source>
        <dbReference type="EMBL" id="GAA0569939.1"/>
    </source>
</evidence>
<dbReference type="EMBL" id="BAAADD010000004">
    <property type="protein sequence ID" value="GAA0569939.1"/>
    <property type="molecule type" value="Genomic_DNA"/>
</dbReference>
<proteinExistence type="predicted"/>
<keyword evidence="2" id="KW-0547">Nucleotide-binding</keyword>
<comment type="caution">
    <text evidence="5">The sequence shown here is derived from an EMBL/GenBank/DDBJ whole genome shotgun (WGS) entry which is preliminary data.</text>
</comment>
<dbReference type="InterPro" id="IPR027417">
    <property type="entry name" value="P-loop_NTPase"/>
</dbReference>
<feature type="domain" description="ABC transporter" evidence="4">
    <location>
        <begin position="10"/>
        <end position="235"/>
    </location>
</feature>
<sequence>MSESVAAPVVALRDVVKTYDDEGLKVTAINGITMEIPRRRFAMIVGPSGSGKTTLLNLIGCIDKPSTGTIEVAGEAVGRLSDNKITDFRAKNIAFIFQNFSLYPVLSAYENVEYPLLLIGMPAKERRERTMGLLEAVGLADQAKQRPNQLSGGQKQRVAIARALVKHPEIVLADEPTANLDSQTGAQIIELMRKMQHEQEVSFIFASHDPQLISHAEETYIIRDGKLVEHRTETV</sequence>
<evidence type="ECO:0000313" key="6">
    <source>
        <dbReference type="Proteomes" id="UP001499951"/>
    </source>
</evidence>
<evidence type="ECO:0000259" key="4">
    <source>
        <dbReference type="PROSITE" id="PS50893"/>
    </source>
</evidence>
<evidence type="ECO:0000256" key="3">
    <source>
        <dbReference type="ARBA" id="ARBA00022840"/>
    </source>
</evidence>
<dbReference type="SUPFAM" id="SSF52540">
    <property type="entry name" value="P-loop containing nucleoside triphosphate hydrolases"/>
    <property type="match status" value="1"/>
</dbReference>
<reference evidence="5 6" key="1">
    <citation type="journal article" date="2019" name="Int. J. Syst. Evol. Microbiol.">
        <title>The Global Catalogue of Microorganisms (GCM) 10K type strain sequencing project: providing services to taxonomists for standard genome sequencing and annotation.</title>
        <authorList>
            <consortium name="The Broad Institute Genomics Platform"/>
            <consortium name="The Broad Institute Genome Sequencing Center for Infectious Disease"/>
            <person name="Wu L."/>
            <person name="Ma J."/>
        </authorList>
    </citation>
    <scope>NUCLEOTIDE SEQUENCE [LARGE SCALE GENOMIC DNA]</scope>
    <source>
        <strain evidence="5 6">JCM 15089</strain>
    </source>
</reference>
<name>A0ABN1EMV0_9PROT</name>
<accession>A0ABN1EMV0</accession>
<dbReference type="InterPro" id="IPR003439">
    <property type="entry name" value="ABC_transporter-like_ATP-bd"/>
</dbReference>
<keyword evidence="1" id="KW-0813">Transport</keyword>
<dbReference type="Pfam" id="PF00005">
    <property type="entry name" value="ABC_tran"/>
    <property type="match status" value="1"/>
</dbReference>